<dbReference type="Proteomes" id="UP000386281">
    <property type="component" value="Unassembled WGS sequence"/>
</dbReference>
<gene>
    <name evidence="1" type="ORF">NCTC12391_01770</name>
</gene>
<dbReference type="AlphaFoldDB" id="A0A449D7B9"/>
<dbReference type="EMBL" id="CAACXN010000015">
    <property type="protein sequence ID" value="VEW13525.1"/>
    <property type="molecule type" value="Genomic_DNA"/>
</dbReference>
<name>A0A449D7B9_9MICO</name>
<evidence type="ECO:0000313" key="1">
    <source>
        <dbReference type="EMBL" id="VEW13525.1"/>
    </source>
</evidence>
<protein>
    <submittedName>
        <fullName evidence="1">Uncharacterized protein</fullName>
    </submittedName>
</protein>
<accession>A0A449D7B9</accession>
<sequence>MNEHDMRLALHVALRMDDYRVGNGCPAWIESAERLCGKEPVRGYLCNRHHNVAVKRQQKALEEAATRAREREAYRARKLPEWKAELEKVNAEIERRDQPVVRDRAAVGGYTHPSIWKKQKTALSDTNVKRMANLWREHEHLTKLIGDDA</sequence>
<reference evidence="1 2" key="1">
    <citation type="submission" date="2019-02" db="EMBL/GenBank/DDBJ databases">
        <authorList>
            <consortium name="Pathogen Informatics"/>
        </authorList>
    </citation>
    <scope>NUCLEOTIDE SEQUENCE [LARGE SCALE GENOMIC DNA]</scope>
    <source>
        <strain evidence="1 2">3012STDY7078520</strain>
    </source>
</reference>
<proteinExistence type="predicted"/>
<evidence type="ECO:0000313" key="2">
    <source>
        <dbReference type="Proteomes" id="UP000386281"/>
    </source>
</evidence>
<organism evidence="1 2">
    <name type="scientific">Brevibacterium casei</name>
    <dbReference type="NCBI Taxonomy" id="33889"/>
    <lineage>
        <taxon>Bacteria</taxon>
        <taxon>Bacillati</taxon>
        <taxon>Actinomycetota</taxon>
        <taxon>Actinomycetes</taxon>
        <taxon>Micrococcales</taxon>
        <taxon>Brevibacteriaceae</taxon>
        <taxon>Brevibacterium</taxon>
    </lineage>
</organism>